<reference evidence="1" key="1">
    <citation type="submission" date="2018-05" db="EMBL/GenBank/DDBJ databases">
        <authorList>
            <person name="Lanie J.A."/>
            <person name="Ng W.-L."/>
            <person name="Kazmierczak K.M."/>
            <person name="Andrzejewski T.M."/>
            <person name="Davidsen T.M."/>
            <person name="Wayne K.J."/>
            <person name="Tettelin H."/>
            <person name="Glass J.I."/>
            <person name="Rusch D."/>
            <person name="Podicherti R."/>
            <person name="Tsui H.-C.T."/>
            <person name="Winkler M.E."/>
        </authorList>
    </citation>
    <scope>NUCLEOTIDE SEQUENCE</scope>
</reference>
<dbReference type="EMBL" id="UINC01208733">
    <property type="protein sequence ID" value="SVE31420.1"/>
    <property type="molecule type" value="Genomic_DNA"/>
</dbReference>
<proteinExistence type="predicted"/>
<accession>A0A383CH77</accession>
<dbReference type="AlphaFoldDB" id="A0A383CH77"/>
<organism evidence="1">
    <name type="scientific">marine metagenome</name>
    <dbReference type="NCBI Taxonomy" id="408172"/>
    <lineage>
        <taxon>unclassified sequences</taxon>
        <taxon>metagenomes</taxon>
        <taxon>ecological metagenomes</taxon>
    </lineage>
</organism>
<evidence type="ECO:0000313" key="1">
    <source>
        <dbReference type="EMBL" id="SVE31420.1"/>
    </source>
</evidence>
<gene>
    <name evidence="1" type="ORF">METZ01_LOCUS484274</name>
</gene>
<name>A0A383CH77_9ZZZZ</name>
<protein>
    <submittedName>
        <fullName evidence="1">Uncharacterized protein</fullName>
    </submittedName>
</protein>
<feature type="non-terminal residue" evidence="1">
    <location>
        <position position="66"/>
    </location>
</feature>
<sequence>MNQFILSVLLVTSVIFGENLLDNYDGRFESNYWLGDTTDVSTPEGSVKPEQLYPANSLVRSLIFPG</sequence>